<protein>
    <submittedName>
        <fullName evidence="5">PAS fold family</fullName>
    </submittedName>
</protein>
<dbReference type="eggNOG" id="COG3706">
    <property type="taxonomic scope" value="Bacteria"/>
</dbReference>
<dbReference type="NCBIfam" id="TIGR00254">
    <property type="entry name" value="GGDEF"/>
    <property type="match status" value="1"/>
</dbReference>
<dbReference type="SMART" id="SM00267">
    <property type="entry name" value="GGDEF"/>
    <property type="match status" value="1"/>
</dbReference>
<feature type="domain" description="PAC" evidence="3">
    <location>
        <begin position="329"/>
        <end position="381"/>
    </location>
</feature>
<name>A0A081C6Y7_VECG1</name>
<dbReference type="Pfam" id="PF00990">
    <property type="entry name" value="GGDEF"/>
    <property type="match status" value="1"/>
</dbReference>
<evidence type="ECO:0000256" key="1">
    <source>
        <dbReference type="SAM" id="Phobius"/>
    </source>
</evidence>
<dbReference type="Proteomes" id="UP000030661">
    <property type="component" value="Unassembled WGS sequence"/>
</dbReference>
<proteinExistence type="predicted"/>
<dbReference type="Gene3D" id="3.30.450.40">
    <property type="match status" value="1"/>
</dbReference>
<feature type="domain" description="PAS" evidence="2">
    <location>
        <begin position="260"/>
        <end position="337"/>
    </location>
</feature>
<dbReference type="GO" id="GO:0052621">
    <property type="term" value="F:diguanylate cyclase activity"/>
    <property type="evidence" value="ECO:0007669"/>
    <property type="project" value="TreeGrafter"/>
</dbReference>
<dbReference type="AlphaFoldDB" id="A0A081C6Y7"/>
<dbReference type="NCBIfam" id="TIGR00229">
    <property type="entry name" value="sensory_box"/>
    <property type="match status" value="2"/>
</dbReference>
<feature type="transmembrane region" description="Helical" evidence="1">
    <location>
        <begin position="55"/>
        <end position="74"/>
    </location>
</feature>
<evidence type="ECO:0000313" key="5">
    <source>
        <dbReference type="EMBL" id="GAK60342.1"/>
    </source>
</evidence>
<evidence type="ECO:0000259" key="3">
    <source>
        <dbReference type="PROSITE" id="PS50113"/>
    </source>
</evidence>
<dbReference type="PROSITE" id="PS50887">
    <property type="entry name" value="GGDEF"/>
    <property type="match status" value="1"/>
</dbReference>
<dbReference type="GO" id="GO:0043709">
    <property type="term" value="P:cell adhesion involved in single-species biofilm formation"/>
    <property type="evidence" value="ECO:0007669"/>
    <property type="project" value="TreeGrafter"/>
</dbReference>
<dbReference type="InterPro" id="IPR000014">
    <property type="entry name" value="PAS"/>
</dbReference>
<dbReference type="PROSITE" id="PS50113">
    <property type="entry name" value="PAC"/>
    <property type="match status" value="2"/>
</dbReference>
<dbReference type="InterPro" id="IPR000700">
    <property type="entry name" value="PAS-assoc_C"/>
</dbReference>
<dbReference type="InterPro" id="IPR013767">
    <property type="entry name" value="PAS_fold"/>
</dbReference>
<dbReference type="GO" id="GO:0006355">
    <property type="term" value="P:regulation of DNA-templated transcription"/>
    <property type="evidence" value="ECO:0007669"/>
    <property type="project" value="InterPro"/>
</dbReference>
<dbReference type="CDD" id="cd00130">
    <property type="entry name" value="PAS"/>
    <property type="match status" value="2"/>
</dbReference>
<dbReference type="CDD" id="cd01949">
    <property type="entry name" value="GGDEF"/>
    <property type="match status" value="1"/>
</dbReference>
<dbReference type="InterPro" id="IPR043128">
    <property type="entry name" value="Rev_trsase/Diguanyl_cyclase"/>
</dbReference>
<dbReference type="GO" id="GO:0005886">
    <property type="term" value="C:plasma membrane"/>
    <property type="evidence" value="ECO:0007669"/>
    <property type="project" value="TreeGrafter"/>
</dbReference>
<dbReference type="InterPro" id="IPR001610">
    <property type="entry name" value="PAC"/>
</dbReference>
<sequence>MIVAHNLWNVSFLSLLEFQAVILSPPALLIFSLSSWISLRHLWKWNPYDEIKRHLFQIFLLTFLGLLLLAQWLMSSNLTLVAMFKQYGIVLVLVGLAVGIYLLRAQMAEKEYGSSYRAILQDRVERKRAETLFVEDQGPLRTLLDALPEYIFVKDCKSRFVLNNLAHIKELGASSQEELIGKTDFDIFPESLAYQYYTAEQQILQTRQPMINHEEMTIDPDGNPHWLLTSKVPLHDKHGQVIGLVGTSRDITKRKQDEEKLHELCQAVETMQLGVTITDLKGTIIYTNPAEARMHGYPVEELLGKDLGIFAPVGFRRPMTIEQINSMKHLRQSINIKKDGSIFPVRLMSDVIRDVSGKPAAIITTCEDISVYRRTAEKLRQHTRELFLLNKLSDKLQLCEQEEETYHIIVDICKKLFPAESGCLCIQHPATNAMNVVAYWDEQGQEVLSEHWSTELLSRWILEKSSTFCPRQRYASHAECLSVPIVASGEILGLISICLVQEAANNTKQEVETKRIALNRVAKHYALALANLRLREKLRIESIQDPLTGLYNRRYMEESLKREAFRAKRHGSQVGIIMLDVDHFKSFNDLHGHHIGDSVLHELGEFLHTRIRGEDIACRYGGEEFLLILPEASLETARQRAEELRVELQNLKIMAQGKQFHIAISLGVAAFPNHHSDIMQTVDAADMALYRAKALGRNQVAVAT</sequence>
<dbReference type="InterPro" id="IPR029787">
    <property type="entry name" value="Nucleotide_cyclase"/>
</dbReference>
<dbReference type="InterPro" id="IPR029016">
    <property type="entry name" value="GAF-like_dom_sf"/>
</dbReference>
<keyword evidence="1" id="KW-1133">Transmembrane helix</keyword>
<evidence type="ECO:0000313" key="6">
    <source>
        <dbReference type="Proteomes" id="UP000030661"/>
    </source>
</evidence>
<dbReference type="SUPFAM" id="SSF55781">
    <property type="entry name" value="GAF domain-like"/>
    <property type="match status" value="1"/>
</dbReference>
<feature type="domain" description="GGDEF" evidence="4">
    <location>
        <begin position="572"/>
        <end position="704"/>
    </location>
</feature>
<feature type="domain" description="PAC" evidence="3">
    <location>
        <begin position="211"/>
        <end position="263"/>
    </location>
</feature>
<feature type="transmembrane region" description="Helical" evidence="1">
    <location>
        <begin position="86"/>
        <end position="103"/>
    </location>
</feature>
<dbReference type="HOGENOM" id="CLU_391648_0_0_0"/>
<keyword evidence="1" id="KW-0472">Membrane</keyword>
<dbReference type="InterPro" id="IPR000160">
    <property type="entry name" value="GGDEF_dom"/>
</dbReference>
<dbReference type="Gene3D" id="3.30.450.20">
    <property type="entry name" value="PAS domain"/>
    <property type="match status" value="2"/>
</dbReference>
<dbReference type="SMART" id="SM00086">
    <property type="entry name" value="PAC"/>
    <property type="match status" value="2"/>
</dbReference>
<reference evidence="5" key="1">
    <citation type="journal article" date="2015" name="PeerJ">
        <title>First genomic representation of candidate bacterial phylum KSB3 points to enhanced environmental sensing as a trigger of wastewater bulking.</title>
        <authorList>
            <person name="Sekiguchi Y."/>
            <person name="Ohashi A."/>
            <person name="Parks D.H."/>
            <person name="Yamauchi T."/>
            <person name="Tyson G.W."/>
            <person name="Hugenholtz P."/>
        </authorList>
    </citation>
    <scope>NUCLEOTIDE SEQUENCE [LARGE SCALE GENOMIC DNA]</scope>
</reference>
<keyword evidence="1" id="KW-0812">Transmembrane</keyword>
<dbReference type="InterPro" id="IPR013656">
    <property type="entry name" value="PAS_4"/>
</dbReference>
<feature type="transmembrane region" description="Helical" evidence="1">
    <location>
        <begin position="20"/>
        <end position="43"/>
    </location>
</feature>
<dbReference type="STRING" id="1499967.U27_00233"/>
<dbReference type="Gene3D" id="3.30.70.270">
    <property type="match status" value="1"/>
</dbReference>
<dbReference type="SMART" id="SM00091">
    <property type="entry name" value="PAS"/>
    <property type="match status" value="2"/>
</dbReference>
<dbReference type="PANTHER" id="PTHR45138">
    <property type="entry name" value="REGULATORY COMPONENTS OF SENSORY TRANSDUCTION SYSTEM"/>
    <property type="match status" value="1"/>
</dbReference>
<dbReference type="GO" id="GO:1902201">
    <property type="term" value="P:negative regulation of bacterial-type flagellum-dependent cell motility"/>
    <property type="evidence" value="ECO:0007669"/>
    <property type="project" value="TreeGrafter"/>
</dbReference>
<dbReference type="InterPro" id="IPR050469">
    <property type="entry name" value="Diguanylate_Cyclase"/>
</dbReference>
<dbReference type="SUPFAM" id="SSF55073">
    <property type="entry name" value="Nucleotide cyclase"/>
    <property type="match status" value="1"/>
</dbReference>
<dbReference type="EMBL" id="DF820472">
    <property type="protein sequence ID" value="GAK60342.1"/>
    <property type="molecule type" value="Genomic_DNA"/>
</dbReference>
<dbReference type="PROSITE" id="PS50112">
    <property type="entry name" value="PAS"/>
    <property type="match status" value="1"/>
</dbReference>
<organism evidence="5">
    <name type="scientific">Vecturithrix granuli</name>
    <dbReference type="NCBI Taxonomy" id="1499967"/>
    <lineage>
        <taxon>Bacteria</taxon>
        <taxon>Candidatus Moduliflexota</taxon>
        <taxon>Candidatus Vecturitrichia</taxon>
        <taxon>Candidatus Vecturitrichales</taxon>
        <taxon>Candidatus Vecturitrichaceae</taxon>
        <taxon>Candidatus Vecturithrix</taxon>
    </lineage>
</organism>
<dbReference type="SUPFAM" id="SSF55785">
    <property type="entry name" value="PYP-like sensor domain (PAS domain)"/>
    <property type="match status" value="2"/>
</dbReference>
<dbReference type="PANTHER" id="PTHR45138:SF9">
    <property type="entry name" value="DIGUANYLATE CYCLASE DGCM-RELATED"/>
    <property type="match status" value="1"/>
</dbReference>
<dbReference type="FunFam" id="3.30.70.270:FF:000001">
    <property type="entry name" value="Diguanylate cyclase domain protein"/>
    <property type="match status" value="1"/>
</dbReference>
<dbReference type="InterPro" id="IPR035965">
    <property type="entry name" value="PAS-like_dom_sf"/>
</dbReference>
<dbReference type="eggNOG" id="COG2202">
    <property type="taxonomic scope" value="Bacteria"/>
</dbReference>
<accession>A0A081C6Y7</accession>
<keyword evidence="6" id="KW-1185">Reference proteome</keyword>
<dbReference type="Pfam" id="PF00989">
    <property type="entry name" value="PAS"/>
    <property type="match status" value="1"/>
</dbReference>
<evidence type="ECO:0000259" key="4">
    <source>
        <dbReference type="PROSITE" id="PS50887"/>
    </source>
</evidence>
<evidence type="ECO:0000259" key="2">
    <source>
        <dbReference type="PROSITE" id="PS50112"/>
    </source>
</evidence>
<gene>
    <name evidence="5" type="ORF">U27_00233</name>
</gene>
<dbReference type="Pfam" id="PF08448">
    <property type="entry name" value="PAS_4"/>
    <property type="match status" value="1"/>
</dbReference>